<sequence length="88" mass="9373">MTAISEHVSALGKAPEFIADNFAQGSSNTSTRTTEEMKQLVHAVVDSDCTAIAAELAHMAKVDDILRKLEELLAGDVAQALEETICQA</sequence>
<protein>
    <submittedName>
        <fullName evidence="1">Uncharacterized protein</fullName>
    </submittedName>
</protein>
<comment type="caution">
    <text evidence="1">The sequence shown here is derived from an EMBL/GenBank/DDBJ whole genome shotgun (WGS) entry which is preliminary data.</text>
</comment>
<organism evidence="1 2">
    <name type="scientific">Ancylostoma ceylanicum</name>
    <dbReference type="NCBI Taxonomy" id="53326"/>
    <lineage>
        <taxon>Eukaryota</taxon>
        <taxon>Metazoa</taxon>
        <taxon>Ecdysozoa</taxon>
        <taxon>Nematoda</taxon>
        <taxon>Chromadorea</taxon>
        <taxon>Rhabditida</taxon>
        <taxon>Rhabditina</taxon>
        <taxon>Rhabditomorpha</taxon>
        <taxon>Strongyloidea</taxon>
        <taxon>Ancylostomatidae</taxon>
        <taxon>Ancylostomatinae</taxon>
        <taxon>Ancylostoma</taxon>
    </lineage>
</organism>
<evidence type="ECO:0000313" key="2">
    <source>
        <dbReference type="Proteomes" id="UP000024635"/>
    </source>
</evidence>
<evidence type="ECO:0000313" key="1">
    <source>
        <dbReference type="EMBL" id="EYC17484.1"/>
    </source>
</evidence>
<accession>A0A016UQ02</accession>
<name>A0A016UQ02_9BILA</name>
<dbReference type="EMBL" id="JARK01001366">
    <property type="protein sequence ID" value="EYC17484.1"/>
    <property type="molecule type" value="Genomic_DNA"/>
</dbReference>
<keyword evidence="2" id="KW-1185">Reference proteome</keyword>
<dbReference type="Proteomes" id="UP000024635">
    <property type="component" value="Unassembled WGS sequence"/>
</dbReference>
<proteinExistence type="predicted"/>
<dbReference type="AlphaFoldDB" id="A0A016UQ02"/>
<gene>
    <name evidence="1" type="primary">Acey_s0030.g2080</name>
    <name evidence="1" type="ORF">Y032_0030g2080</name>
</gene>
<reference evidence="2" key="1">
    <citation type="journal article" date="2015" name="Nat. Genet.">
        <title>The genome and transcriptome of the zoonotic hookworm Ancylostoma ceylanicum identify infection-specific gene families.</title>
        <authorList>
            <person name="Schwarz E.M."/>
            <person name="Hu Y."/>
            <person name="Antoshechkin I."/>
            <person name="Miller M.M."/>
            <person name="Sternberg P.W."/>
            <person name="Aroian R.V."/>
        </authorList>
    </citation>
    <scope>NUCLEOTIDE SEQUENCE</scope>
    <source>
        <strain evidence="2">HY135</strain>
    </source>
</reference>